<dbReference type="PANTHER" id="PTHR45138">
    <property type="entry name" value="REGULATORY COMPONENTS OF SENSORY TRANSDUCTION SYSTEM"/>
    <property type="match status" value="1"/>
</dbReference>
<gene>
    <name evidence="3" type="ORF">AUC31_10675</name>
</gene>
<reference evidence="3" key="1">
    <citation type="submission" date="2016-01" db="EMBL/GenBank/DDBJ databases">
        <title>Complete genome of Planococcus rifietoensis type strain M8.</title>
        <authorList>
            <person name="See-Too W.S."/>
        </authorList>
    </citation>
    <scope>NUCLEOTIDE SEQUENCE [LARGE SCALE GENOMIC DNA]</scope>
    <source>
        <strain evidence="3">M8</strain>
    </source>
</reference>
<protein>
    <submittedName>
        <fullName evidence="3">Diguanylate cyclase</fullName>
    </submittedName>
</protein>
<dbReference type="Pfam" id="PF00990">
    <property type="entry name" value="GGDEF"/>
    <property type="match status" value="1"/>
</dbReference>
<dbReference type="RefSeq" id="WP_058382334.1">
    <property type="nucleotide sequence ID" value="NZ_CP013659.2"/>
</dbReference>
<evidence type="ECO:0000313" key="3">
    <source>
        <dbReference type="EMBL" id="ALS75631.1"/>
    </source>
</evidence>
<organism evidence="3 4">
    <name type="scientific">Planococcus rifietoensis</name>
    <dbReference type="NCBI Taxonomy" id="200991"/>
    <lineage>
        <taxon>Bacteria</taxon>
        <taxon>Bacillati</taxon>
        <taxon>Bacillota</taxon>
        <taxon>Bacilli</taxon>
        <taxon>Bacillales</taxon>
        <taxon>Caryophanaceae</taxon>
        <taxon>Planococcus</taxon>
    </lineage>
</organism>
<feature type="transmembrane region" description="Helical" evidence="1">
    <location>
        <begin position="211"/>
        <end position="236"/>
    </location>
</feature>
<keyword evidence="1" id="KW-0472">Membrane</keyword>
<accession>A0A0U2XFN1</accession>
<dbReference type="InterPro" id="IPR029787">
    <property type="entry name" value="Nucleotide_cyclase"/>
</dbReference>
<feature type="transmembrane region" description="Helical" evidence="1">
    <location>
        <begin position="179"/>
        <end position="199"/>
    </location>
</feature>
<dbReference type="PROSITE" id="PS50887">
    <property type="entry name" value="GGDEF"/>
    <property type="match status" value="1"/>
</dbReference>
<dbReference type="InterPro" id="IPR031621">
    <property type="entry name" value="HisKA_7TM"/>
</dbReference>
<dbReference type="Gene3D" id="3.30.70.270">
    <property type="match status" value="1"/>
</dbReference>
<dbReference type="Pfam" id="PF08448">
    <property type="entry name" value="PAS_4"/>
    <property type="match status" value="1"/>
</dbReference>
<dbReference type="InterPro" id="IPR000160">
    <property type="entry name" value="GGDEF_dom"/>
</dbReference>
<evidence type="ECO:0000256" key="1">
    <source>
        <dbReference type="SAM" id="Phobius"/>
    </source>
</evidence>
<dbReference type="SUPFAM" id="SSF55785">
    <property type="entry name" value="PYP-like sensor domain (PAS domain)"/>
    <property type="match status" value="1"/>
</dbReference>
<dbReference type="InterPro" id="IPR043128">
    <property type="entry name" value="Rev_trsase/Diguanyl_cyclase"/>
</dbReference>
<dbReference type="KEGG" id="prt:AUC31_10675"/>
<dbReference type="InterPro" id="IPR050469">
    <property type="entry name" value="Diguanylate_Cyclase"/>
</dbReference>
<dbReference type="STRING" id="200991.AUC31_10675"/>
<dbReference type="AlphaFoldDB" id="A0A0U2XFN1"/>
<dbReference type="PANTHER" id="PTHR45138:SF9">
    <property type="entry name" value="DIGUANYLATE CYCLASE DGCM-RELATED"/>
    <property type="match status" value="1"/>
</dbReference>
<keyword evidence="1" id="KW-0812">Transmembrane</keyword>
<dbReference type="OrthoDB" id="9759607at2"/>
<dbReference type="Gene3D" id="3.30.450.20">
    <property type="entry name" value="PAS domain"/>
    <property type="match status" value="1"/>
</dbReference>
<dbReference type="CDD" id="cd01949">
    <property type="entry name" value="GGDEF"/>
    <property type="match status" value="1"/>
</dbReference>
<feature type="transmembrane region" description="Helical" evidence="1">
    <location>
        <begin position="101"/>
        <end position="123"/>
    </location>
</feature>
<feature type="transmembrane region" description="Helical" evidence="1">
    <location>
        <begin position="39"/>
        <end position="59"/>
    </location>
</feature>
<feature type="transmembrane region" description="Helical" evidence="1">
    <location>
        <begin position="6"/>
        <end position="27"/>
    </location>
</feature>
<dbReference type="InterPro" id="IPR013656">
    <property type="entry name" value="PAS_4"/>
</dbReference>
<dbReference type="Pfam" id="PF16927">
    <property type="entry name" value="HisKA_7TM"/>
    <property type="match status" value="1"/>
</dbReference>
<feature type="transmembrane region" description="Helical" evidence="1">
    <location>
        <begin position="71"/>
        <end position="89"/>
    </location>
</feature>
<name>A0A0U2XFN1_9BACL</name>
<dbReference type="InterPro" id="IPR035965">
    <property type="entry name" value="PAS-like_dom_sf"/>
</dbReference>
<evidence type="ECO:0000313" key="4">
    <source>
        <dbReference type="Proteomes" id="UP000067683"/>
    </source>
</evidence>
<dbReference type="Proteomes" id="UP000067683">
    <property type="component" value="Chromosome"/>
</dbReference>
<dbReference type="NCBIfam" id="TIGR00254">
    <property type="entry name" value="GGDEF"/>
    <property type="match status" value="1"/>
</dbReference>
<dbReference type="SUPFAM" id="SSF55073">
    <property type="entry name" value="Nucleotide cyclase"/>
    <property type="match status" value="1"/>
</dbReference>
<proteinExistence type="predicted"/>
<keyword evidence="4" id="KW-1185">Reference proteome</keyword>
<keyword evidence="1" id="KW-1133">Transmembrane helix</keyword>
<dbReference type="GO" id="GO:0052621">
    <property type="term" value="F:diguanylate cyclase activity"/>
    <property type="evidence" value="ECO:0007669"/>
    <property type="project" value="TreeGrafter"/>
</dbReference>
<dbReference type="SMART" id="SM00267">
    <property type="entry name" value="GGDEF"/>
    <property type="match status" value="1"/>
</dbReference>
<feature type="transmembrane region" description="Helical" evidence="1">
    <location>
        <begin position="143"/>
        <end position="167"/>
    </location>
</feature>
<sequence>MNSPLMIYLTLICMSTVFILFLLIYVFRKRHNYSEIARYFLLYTAAIGIYCFGAGMALTADTLGQMKFWTVIQYIGMPFSAPLGLLFIMRYLGINVTRTGFWSLMIVPFITLLMVITNDWHGLHYRVFEADPVMGMPFIYQEIGTWYAVHGLYIFSCMFVAFVLLLSKWKETARAYRPQLAALLFGQLLPMLTSFLYLIGVTPSGLDPVPMVLWLSSLLYFWAISSSTLFAIMPVAKDIIFNHIKDGVIVLDKSHRLIEFNRAAKNNFPLLDKPMYGMEFQEIWLRLTGNRFPVELESMDLQEVQAVMGESERIYQISASTMKHGESSQGLLLIFTDVTELKKLQKQLEHQAFYDELTQVYNRRAFLRQCEKDFADAKKKSIPFSVILMDIDHFKAINDTYGHDIGDEVLVHIARICRNKLQQGQIFARYGGEEFVLALKGTTVEQAEQVGNELRSYLQLHPLVTGERVIPATVSMGVSQSTTGSLQQLLKEADLALYEAKQNGRDRVAVYKQIVESIK</sequence>
<dbReference type="FunFam" id="3.30.70.270:FF:000001">
    <property type="entry name" value="Diguanylate cyclase domain protein"/>
    <property type="match status" value="1"/>
</dbReference>
<evidence type="ECO:0000259" key="2">
    <source>
        <dbReference type="PROSITE" id="PS50887"/>
    </source>
</evidence>
<dbReference type="EMBL" id="CP013659">
    <property type="protein sequence ID" value="ALS75631.1"/>
    <property type="molecule type" value="Genomic_DNA"/>
</dbReference>
<feature type="domain" description="GGDEF" evidence="2">
    <location>
        <begin position="382"/>
        <end position="513"/>
    </location>
</feature>